<protein>
    <recommendedName>
        <fullName evidence="4">Protein SprT-like</fullName>
    </recommendedName>
</protein>
<gene>
    <name evidence="6" type="ORF">J2Z64_004097</name>
</gene>
<evidence type="ECO:0000256" key="4">
    <source>
        <dbReference type="HAMAP-Rule" id="MF_00745"/>
    </source>
</evidence>
<dbReference type="GO" id="GO:0005737">
    <property type="term" value="C:cytoplasm"/>
    <property type="evidence" value="ECO:0007669"/>
    <property type="project" value="UniProtKB-SubCell"/>
</dbReference>
<comment type="cofactor">
    <cofactor evidence="4">
        <name>Zn(2+)</name>
        <dbReference type="ChEBI" id="CHEBI:29105"/>
    </cofactor>
    <text evidence="4">Binds 1 zinc ion.</text>
</comment>
<dbReference type="InterPro" id="IPR035240">
    <property type="entry name" value="SprT_Zn_ribbon"/>
</dbReference>
<accession>A0A9X1CKY6</accession>
<feature type="active site" evidence="4">
    <location>
        <position position="73"/>
    </location>
</feature>
<evidence type="ECO:0000256" key="1">
    <source>
        <dbReference type="ARBA" id="ARBA00022490"/>
    </source>
</evidence>
<evidence type="ECO:0000256" key="2">
    <source>
        <dbReference type="ARBA" id="ARBA00022723"/>
    </source>
</evidence>
<dbReference type="Pfam" id="PF17283">
    <property type="entry name" value="Zn_ribbon_SprT"/>
    <property type="match status" value="1"/>
</dbReference>
<evidence type="ECO:0000259" key="5">
    <source>
        <dbReference type="SMART" id="SM00731"/>
    </source>
</evidence>
<keyword evidence="2 4" id="KW-0479">Metal-binding</keyword>
<organism evidence="6 7">
    <name type="scientific">Oceanobacillus polygoni</name>
    <dbReference type="NCBI Taxonomy" id="1235259"/>
    <lineage>
        <taxon>Bacteria</taxon>
        <taxon>Bacillati</taxon>
        <taxon>Bacillota</taxon>
        <taxon>Bacilli</taxon>
        <taxon>Bacillales</taxon>
        <taxon>Bacillaceae</taxon>
        <taxon>Oceanobacillus</taxon>
    </lineage>
</organism>
<feature type="binding site" evidence="4">
    <location>
        <position position="72"/>
    </location>
    <ligand>
        <name>Zn(2+)</name>
        <dbReference type="ChEBI" id="CHEBI:29105"/>
    </ligand>
</feature>
<evidence type="ECO:0000256" key="3">
    <source>
        <dbReference type="ARBA" id="ARBA00022833"/>
    </source>
</evidence>
<comment type="caution">
    <text evidence="6">The sequence shown here is derived from an EMBL/GenBank/DDBJ whole genome shotgun (WGS) entry which is preliminary data.</text>
</comment>
<dbReference type="AlphaFoldDB" id="A0A9X1CKY6"/>
<sequence length="155" mass="18644">MQMELLNEKELYELVNELSITYFYKPFIDDVRFNQRLRTTGGRYIPAKRVIELNPKYAVEMDEAEFIGIIKHELCHYHLHIEGKGYRHRDADFRKLLKQTGSPRYCNPLPSNKESYKHVYRCNKCDQVYERKRRINLQKYRCGKCRGVLAYTSIK</sequence>
<proteinExistence type="inferred from homology"/>
<comment type="similarity">
    <text evidence="4">Belongs to the SprT family.</text>
</comment>
<dbReference type="SMART" id="SM00731">
    <property type="entry name" value="SprT"/>
    <property type="match status" value="1"/>
</dbReference>
<feature type="domain" description="SprT-like" evidence="5">
    <location>
        <begin position="9"/>
        <end position="152"/>
    </location>
</feature>
<dbReference type="EMBL" id="JAGGMB010000021">
    <property type="protein sequence ID" value="MBP2079798.1"/>
    <property type="molecule type" value="Genomic_DNA"/>
</dbReference>
<keyword evidence="1 4" id="KW-0963">Cytoplasm</keyword>
<evidence type="ECO:0000313" key="6">
    <source>
        <dbReference type="EMBL" id="MBP2079798.1"/>
    </source>
</evidence>
<evidence type="ECO:0000313" key="7">
    <source>
        <dbReference type="Proteomes" id="UP001138793"/>
    </source>
</evidence>
<dbReference type="NCBIfam" id="NF003339">
    <property type="entry name" value="PRK04351.1"/>
    <property type="match status" value="1"/>
</dbReference>
<comment type="subcellular location">
    <subcellularLocation>
        <location evidence="4">Cytoplasm</location>
    </subcellularLocation>
</comment>
<dbReference type="Pfam" id="PF10263">
    <property type="entry name" value="SprT-like"/>
    <property type="match status" value="1"/>
</dbReference>
<name>A0A9X1CKY6_9BACI</name>
<dbReference type="InterPro" id="IPR023524">
    <property type="entry name" value="Uncharacterised_SprT-like"/>
</dbReference>
<keyword evidence="3 4" id="KW-0862">Zinc</keyword>
<dbReference type="GO" id="GO:0006950">
    <property type="term" value="P:response to stress"/>
    <property type="evidence" value="ECO:0007669"/>
    <property type="project" value="UniProtKB-ARBA"/>
</dbReference>
<dbReference type="InterPro" id="IPR006640">
    <property type="entry name" value="SprT-like_domain"/>
</dbReference>
<keyword evidence="7" id="KW-1185">Reference proteome</keyword>
<dbReference type="Proteomes" id="UP001138793">
    <property type="component" value="Unassembled WGS sequence"/>
</dbReference>
<reference evidence="6" key="1">
    <citation type="submission" date="2021-03" db="EMBL/GenBank/DDBJ databases">
        <title>Genomic Encyclopedia of Type Strains, Phase IV (KMG-IV): sequencing the most valuable type-strain genomes for metagenomic binning, comparative biology and taxonomic classification.</title>
        <authorList>
            <person name="Goeker M."/>
        </authorList>
    </citation>
    <scope>NUCLEOTIDE SEQUENCE</scope>
    <source>
        <strain evidence="6">DSM 107338</strain>
    </source>
</reference>
<dbReference type="GO" id="GO:0008270">
    <property type="term" value="F:zinc ion binding"/>
    <property type="evidence" value="ECO:0007669"/>
    <property type="project" value="UniProtKB-UniRule"/>
</dbReference>
<dbReference type="HAMAP" id="MF_00745">
    <property type="entry name" value="SprT_like"/>
    <property type="match status" value="1"/>
</dbReference>
<feature type="binding site" evidence="4">
    <location>
        <position position="76"/>
    </location>
    <ligand>
        <name>Zn(2+)</name>
        <dbReference type="ChEBI" id="CHEBI:29105"/>
    </ligand>
</feature>